<dbReference type="Proteomes" id="UP000289323">
    <property type="component" value="Unassembled WGS sequence"/>
</dbReference>
<keyword evidence="1" id="KW-0732">Signal</keyword>
<protein>
    <submittedName>
        <fullName evidence="2">265217e6-9029-4d0d-9484-7abb4a42d127</fullName>
    </submittedName>
</protein>
<proteinExistence type="predicted"/>
<accession>A0A3S5CWB6</accession>
<evidence type="ECO:0000256" key="1">
    <source>
        <dbReference type="SAM" id="SignalP"/>
    </source>
</evidence>
<reference evidence="2 3" key="1">
    <citation type="submission" date="2018-04" db="EMBL/GenBank/DDBJ databases">
        <authorList>
            <person name="Huttner S."/>
            <person name="Dainat J."/>
        </authorList>
    </citation>
    <scope>NUCLEOTIDE SEQUENCE [LARGE SCALE GENOMIC DNA]</scope>
</reference>
<feature type="signal peptide" evidence="1">
    <location>
        <begin position="1"/>
        <end position="17"/>
    </location>
</feature>
<dbReference type="AlphaFoldDB" id="A0A3S5CWB6"/>
<dbReference type="EMBL" id="OUUZ01000004">
    <property type="protein sequence ID" value="SPQ20385.1"/>
    <property type="molecule type" value="Genomic_DNA"/>
</dbReference>
<organism evidence="2 3">
    <name type="scientific">Thermothielavioides terrestris</name>
    <dbReference type="NCBI Taxonomy" id="2587410"/>
    <lineage>
        <taxon>Eukaryota</taxon>
        <taxon>Fungi</taxon>
        <taxon>Dikarya</taxon>
        <taxon>Ascomycota</taxon>
        <taxon>Pezizomycotina</taxon>
        <taxon>Sordariomycetes</taxon>
        <taxon>Sordariomycetidae</taxon>
        <taxon>Sordariales</taxon>
        <taxon>Chaetomiaceae</taxon>
        <taxon>Thermothielavioides</taxon>
    </lineage>
</organism>
<evidence type="ECO:0000313" key="2">
    <source>
        <dbReference type="EMBL" id="SPQ20385.1"/>
    </source>
</evidence>
<gene>
    <name evidence="2" type="ORF">TT172_LOCUS2804</name>
</gene>
<sequence>MRLSTISSAFLLGCAAAAHLQQRKASKTVTLYDWSFAPGEHGVIMVSQFLLWPDEVLCAAENYTLPSPRFPCNDTAWEWSLAQTNNTWDMHLWYTTDTGTLEGVLHPRCNGLRGCEQIGNVTGTLVPPQGE</sequence>
<name>A0A3S5CWB6_9PEZI</name>
<feature type="chain" id="PRO_5018687972" evidence="1">
    <location>
        <begin position="18"/>
        <end position="131"/>
    </location>
</feature>
<evidence type="ECO:0000313" key="3">
    <source>
        <dbReference type="Proteomes" id="UP000289323"/>
    </source>
</evidence>